<name>A0ABS6A4W5_9GAMM</name>
<proteinExistence type="predicted"/>
<keyword evidence="3" id="KW-1185">Reference proteome</keyword>
<accession>A0ABS6A4W5</accession>
<feature type="signal peptide" evidence="1">
    <location>
        <begin position="1"/>
        <end position="27"/>
    </location>
</feature>
<dbReference type="NCBIfam" id="NF037995">
    <property type="entry name" value="TRAP_S1"/>
    <property type="match status" value="1"/>
</dbReference>
<dbReference type="InterPro" id="IPR018389">
    <property type="entry name" value="DctP_fam"/>
</dbReference>
<dbReference type="PANTHER" id="PTHR33376:SF7">
    <property type="entry name" value="C4-DICARBOXYLATE-BINDING PROTEIN DCTB"/>
    <property type="match status" value="1"/>
</dbReference>
<sequence>MKKIKVNVICAATCLFASLTASNSALAQKTHELTFSTYLPPAYEYVSKPIEQFINEVETESNGRIKINYFHSGQLYDGFGELSAVSRGDVDIVNMTGVYPSGSVPALNIFTLPFLYDDTAHLRRSIDAGILDLGIRQELSEKHNTVILGVGPWDPYEFYSKKKPIIKADDIKGQLWATSGSGDARAFQLLGGAPGSLSSSELYLAFDRGVIDATVRPLLTGIGRNLYEVVDYVSLSTFSIDISLLAINKEKWESLPSDLQAIIVRAAKNRDNDQYARVDSFIDEAISTYKSHGLKVNKIAPAEVSKMKELTAPAVDEWSSKVNRSEEYFDIIEKTKSH</sequence>
<dbReference type="PANTHER" id="PTHR33376">
    <property type="match status" value="1"/>
</dbReference>
<gene>
    <name evidence="2" type="primary">dctP</name>
    <name evidence="2" type="ORF">KO508_00930</name>
</gene>
<comment type="caution">
    <text evidence="2">The sequence shown here is derived from an EMBL/GenBank/DDBJ whole genome shotgun (WGS) entry which is preliminary data.</text>
</comment>
<evidence type="ECO:0000313" key="3">
    <source>
        <dbReference type="Proteomes" id="UP000753376"/>
    </source>
</evidence>
<dbReference type="EMBL" id="JAHKPV010000001">
    <property type="protein sequence ID" value="MBU2872555.1"/>
    <property type="molecule type" value="Genomic_DNA"/>
</dbReference>
<evidence type="ECO:0000313" key="2">
    <source>
        <dbReference type="EMBL" id="MBU2872555.1"/>
    </source>
</evidence>
<protein>
    <submittedName>
        <fullName evidence="2">TRAP transporter substrate-binding protein DctP</fullName>
    </submittedName>
</protein>
<dbReference type="Pfam" id="PF03480">
    <property type="entry name" value="DctP"/>
    <property type="match status" value="1"/>
</dbReference>
<dbReference type="RefSeq" id="WP_216006480.1">
    <property type="nucleotide sequence ID" value="NZ_JAHKPV010000001.1"/>
</dbReference>
<evidence type="ECO:0000256" key="1">
    <source>
        <dbReference type="SAM" id="SignalP"/>
    </source>
</evidence>
<feature type="chain" id="PRO_5045954024" evidence="1">
    <location>
        <begin position="28"/>
        <end position="338"/>
    </location>
</feature>
<organism evidence="2 3">
    <name type="scientific">Marinobacter salexigens</name>
    <dbReference type="NCBI Taxonomy" id="1925763"/>
    <lineage>
        <taxon>Bacteria</taxon>
        <taxon>Pseudomonadati</taxon>
        <taxon>Pseudomonadota</taxon>
        <taxon>Gammaproteobacteria</taxon>
        <taxon>Pseudomonadales</taxon>
        <taxon>Marinobacteraceae</taxon>
        <taxon>Marinobacter</taxon>
    </lineage>
</organism>
<reference evidence="2 3" key="1">
    <citation type="submission" date="2021-05" db="EMBL/GenBank/DDBJ databases">
        <title>Draft genomes of bacteria isolated from model marine particles.</title>
        <authorList>
            <person name="Datta M.S."/>
            <person name="Schwartzman J.A."/>
            <person name="Enke T.N."/>
            <person name="Saavedra J."/>
            <person name="Cermak N."/>
            <person name="Cordero O.X."/>
        </authorList>
    </citation>
    <scope>NUCLEOTIDE SEQUENCE [LARGE SCALE GENOMIC DNA]</scope>
    <source>
        <strain evidence="2 3">D2M19</strain>
    </source>
</reference>
<keyword evidence="1" id="KW-0732">Signal</keyword>
<dbReference type="Proteomes" id="UP000753376">
    <property type="component" value="Unassembled WGS sequence"/>
</dbReference>